<dbReference type="Gene3D" id="3.40.50.720">
    <property type="entry name" value="NAD(P)-binding Rossmann-like Domain"/>
    <property type="match status" value="1"/>
</dbReference>
<organism evidence="3 4">
    <name type="scientific">Marinibaculum pumilum</name>
    <dbReference type="NCBI Taxonomy" id="1766165"/>
    <lineage>
        <taxon>Bacteria</taxon>
        <taxon>Pseudomonadati</taxon>
        <taxon>Pseudomonadota</taxon>
        <taxon>Alphaproteobacteria</taxon>
        <taxon>Rhodospirillales</taxon>
        <taxon>Rhodospirillaceae</taxon>
        <taxon>Marinibaculum</taxon>
    </lineage>
</organism>
<proteinExistence type="predicted"/>
<keyword evidence="1" id="KW-0560">Oxidoreductase</keyword>
<feature type="domain" description="Prephenate/arogenate dehydrogenase" evidence="2">
    <location>
        <begin position="14"/>
        <end position="303"/>
    </location>
</feature>
<dbReference type="PROSITE" id="PS51176">
    <property type="entry name" value="PDH_ADH"/>
    <property type="match status" value="1"/>
</dbReference>
<dbReference type="InterPro" id="IPR050812">
    <property type="entry name" value="Preph/Arog_dehydrog"/>
</dbReference>
<dbReference type="Gene3D" id="1.10.3660.10">
    <property type="entry name" value="6-phosphogluconate dehydrogenase C-terminal like domain"/>
    <property type="match status" value="1"/>
</dbReference>
<dbReference type="Pfam" id="PF02153">
    <property type="entry name" value="PDH_N"/>
    <property type="match status" value="1"/>
</dbReference>
<dbReference type="InterPro" id="IPR046826">
    <property type="entry name" value="PDH_N"/>
</dbReference>
<dbReference type="InterPro" id="IPR036291">
    <property type="entry name" value="NAD(P)-bd_dom_sf"/>
</dbReference>
<reference evidence="4" key="1">
    <citation type="journal article" date="2019" name="Int. J. Syst. Evol. Microbiol.">
        <title>The Global Catalogue of Microorganisms (GCM) 10K type strain sequencing project: providing services to taxonomists for standard genome sequencing and annotation.</title>
        <authorList>
            <consortium name="The Broad Institute Genomics Platform"/>
            <consortium name="The Broad Institute Genome Sequencing Center for Infectious Disease"/>
            <person name="Wu L."/>
            <person name="Ma J."/>
        </authorList>
    </citation>
    <scope>NUCLEOTIDE SEQUENCE [LARGE SCALE GENOMIC DNA]</scope>
    <source>
        <strain evidence="4">KCTC 42964</strain>
    </source>
</reference>
<dbReference type="PANTHER" id="PTHR21363">
    <property type="entry name" value="PREPHENATE DEHYDROGENASE"/>
    <property type="match status" value="1"/>
</dbReference>
<name>A0ABV7L667_9PROT</name>
<sequence>MSGGGTAAAAPAVRRLALIGVGLIGSSLARAARARGAAEVIAGYDANPQHLARAAELGLLDEVAGSAAAVAEGADLVILCTPLGSYAAIGAEIAPRLRPGTVVSDVGSSKACVLRDLGAVLPDGVALVPAHPVAGTEQSGPDAGFAELFVNRWCILTPPEDAAPEPVALVERFWALLGSTVERMDPQHHDLVLAITSHVPHLIAYNIVATADDLESVTKSEVIKYSAGGFRDFTRIAASDPVMWRDVCLNNREAVLEMLARFTEDLTALQRAIRWGEGDRLLELFTRTRAIRRQIIDAGQETAAPDFGRR</sequence>
<protein>
    <submittedName>
        <fullName evidence="3">Prephenate/arogenate dehydrogenase family protein</fullName>
    </submittedName>
</protein>
<evidence type="ECO:0000256" key="1">
    <source>
        <dbReference type="ARBA" id="ARBA00023002"/>
    </source>
</evidence>
<dbReference type="SUPFAM" id="SSF51735">
    <property type="entry name" value="NAD(P)-binding Rossmann-fold domains"/>
    <property type="match status" value="1"/>
</dbReference>
<evidence type="ECO:0000313" key="4">
    <source>
        <dbReference type="Proteomes" id="UP001595528"/>
    </source>
</evidence>
<dbReference type="PANTHER" id="PTHR21363:SF0">
    <property type="entry name" value="PREPHENATE DEHYDROGENASE [NADP(+)]"/>
    <property type="match status" value="1"/>
</dbReference>
<dbReference type="RefSeq" id="WP_379904835.1">
    <property type="nucleotide sequence ID" value="NZ_JBHRTR010000036.1"/>
</dbReference>
<dbReference type="Pfam" id="PF20463">
    <property type="entry name" value="PDH_C"/>
    <property type="match status" value="1"/>
</dbReference>
<gene>
    <name evidence="3" type="ORF">ACFOGJ_22530</name>
</gene>
<dbReference type="InterPro" id="IPR003099">
    <property type="entry name" value="Prephen_DH"/>
</dbReference>
<keyword evidence="4" id="KW-1185">Reference proteome</keyword>
<dbReference type="InterPro" id="IPR008927">
    <property type="entry name" value="6-PGluconate_DH-like_C_sf"/>
</dbReference>
<dbReference type="SUPFAM" id="SSF48179">
    <property type="entry name" value="6-phosphogluconate dehydrogenase C-terminal domain-like"/>
    <property type="match status" value="1"/>
</dbReference>
<evidence type="ECO:0000313" key="3">
    <source>
        <dbReference type="EMBL" id="MFC3230044.1"/>
    </source>
</evidence>
<dbReference type="Proteomes" id="UP001595528">
    <property type="component" value="Unassembled WGS sequence"/>
</dbReference>
<comment type="caution">
    <text evidence="3">The sequence shown here is derived from an EMBL/GenBank/DDBJ whole genome shotgun (WGS) entry which is preliminary data.</text>
</comment>
<dbReference type="InterPro" id="IPR046825">
    <property type="entry name" value="PDH_C"/>
</dbReference>
<accession>A0ABV7L667</accession>
<dbReference type="EMBL" id="JBHRTR010000036">
    <property type="protein sequence ID" value="MFC3230044.1"/>
    <property type="molecule type" value="Genomic_DNA"/>
</dbReference>
<evidence type="ECO:0000259" key="2">
    <source>
        <dbReference type="PROSITE" id="PS51176"/>
    </source>
</evidence>
<dbReference type="NCBIfam" id="NF005694">
    <property type="entry name" value="PRK07502.1"/>
    <property type="match status" value="1"/>
</dbReference>